<evidence type="ECO:0000313" key="4">
    <source>
        <dbReference type="Proteomes" id="UP000012174"/>
    </source>
</evidence>
<accession>M7TCN0</accession>
<dbReference type="InterPro" id="IPR029018">
    <property type="entry name" value="Hex-like_dom2"/>
</dbReference>
<evidence type="ECO:0000259" key="2">
    <source>
        <dbReference type="Pfam" id="PF17829"/>
    </source>
</evidence>
<feature type="domain" description="Gylcosyl hydrolase 115 C-terminal" evidence="2">
    <location>
        <begin position="805"/>
        <end position="984"/>
    </location>
</feature>
<name>M7TCN0_EUTLA</name>
<dbReference type="PANTHER" id="PTHR37842">
    <property type="match status" value="1"/>
</dbReference>
<evidence type="ECO:0000256" key="1">
    <source>
        <dbReference type="ARBA" id="ARBA00022801"/>
    </source>
</evidence>
<dbReference type="OrthoDB" id="4849794at2759"/>
<dbReference type="AlphaFoldDB" id="M7TCN0"/>
<proteinExistence type="predicted"/>
<dbReference type="HOGENOM" id="CLU_004852_0_0_1"/>
<protein>
    <recommendedName>
        <fullName evidence="2">Gylcosyl hydrolase 115 C-terminal domain-containing protein</fullName>
    </recommendedName>
</protein>
<dbReference type="Gene3D" id="3.30.379.10">
    <property type="entry name" value="Chitobiase/beta-hexosaminidase domain 2-like"/>
    <property type="match status" value="1"/>
</dbReference>
<dbReference type="eggNOG" id="ENOG502SHTR">
    <property type="taxonomic scope" value="Eukaryota"/>
</dbReference>
<dbReference type="Gene3D" id="2.60.120.1620">
    <property type="match status" value="1"/>
</dbReference>
<organism evidence="3 4">
    <name type="scientific">Eutypa lata (strain UCR-EL1)</name>
    <name type="common">Grapevine dieback disease fungus</name>
    <name type="synonym">Eutypa armeniacae</name>
    <dbReference type="NCBI Taxonomy" id="1287681"/>
    <lineage>
        <taxon>Eukaryota</taxon>
        <taxon>Fungi</taxon>
        <taxon>Dikarya</taxon>
        <taxon>Ascomycota</taxon>
        <taxon>Pezizomycotina</taxon>
        <taxon>Sordariomycetes</taxon>
        <taxon>Xylariomycetidae</taxon>
        <taxon>Xylariales</taxon>
        <taxon>Diatrypaceae</taxon>
        <taxon>Eutypa</taxon>
    </lineage>
</organism>
<reference evidence="4" key="1">
    <citation type="journal article" date="2013" name="Genome Announc.">
        <title>Draft genome sequence of the grapevine dieback fungus Eutypa lata UCR-EL1.</title>
        <authorList>
            <person name="Blanco-Ulate B."/>
            <person name="Rolshausen P.E."/>
            <person name="Cantu D."/>
        </authorList>
    </citation>
    <scope>NUCLEOTIDE SEQUENCE [LARGE SCALE GENOMIC DNA]</scope>
    <source>
        <strain evidence="4">UCR-EL1</strain>
    </source>
</reference>
<sequence>MFTSRQEEQPGRCCHCAGSVPLHDAIILYAEDDPVGVQIASESVAQDFEQITGNRPETIGIDGRNSTGLQQYGSSAIIAGTVDSTLIKELVAEGKVTVSDIEGKWESFKTSVVTTPFLGVSQALVIAGSDKRAVMFGLYTLAEQSGQSPFHWWADVPAAKHDELYAIDQTTVFGEPSVKFRGLFMNDEAPGLTGWWSKVHGVDHYPLDSEFYRHVFDMLLRLKGNFMWPAMWKSYVPKPGNIFFTDDPDNIQLANDYGIVVSTSHHEPMQRATNEWNESLYGPWNWEENKDNVAAFMDEGIHRTGMNESYYTLGMRGPTDGPIPGDDPIGILQDVFATQRSMLSDYYGNITTVNQAWTIYKEVMTYYAAGLVPPDDVTLVFTDDNWGNIQRLPLPDEAARPGGIGLYFHLEYLGIPKAYKWQNTNNIPKVYKELFQAYERGIDRIWVINVGDVKPLEMPFSFIMEMAYNMSSITFDTIPDYFEAFATREFAPDNASEIASIIMEQSRLIGRRKYESVQAWTYSVLNYHETERVLAEWQALADRVWAARDTLPEDRKDAFWHHIEYPIISGYYYYQAMLGLGINQHYGLERRNSANVVAQRTIQAFEEEYDLIEQYDAMLNGKWTGILAQPHYDQYDQSAADNWKEPTRDVLTGLWYVQLRQNSTYAFGNLGISAENTKNAWLQGRSLPSADASAPTVGGFAPVLPTMDPYGKGVWNVDLFHRGDYRIPIEWELEIPYEWILISPSSGEVTGSGPDQRLNISIDWDAVPADFNEEVEVRINFNTQPWFDLIHLPIVNYQAPADFIGFPETSGMISIESPHFQRVSEGADVSFAHIPYLGTRSDSGSLALRPYTGAREDLDAAHSAWAEYDIYLYDNTPGSLVAYLYVNGALDTDPTLLMQYSLTLDSGEPNWTRLLGDPGQPGDTPPGWQTSVADHVWIATVDLGSVEAGVHTLRFMANSPEVYLEKITVNTRGGLQGSYLGPPETTQIKGSSYGGGEEGEYPTTGHTVVSELDL</sequence>
<keyword evidence="1" id="KW-0378">Hydrolase</keyword>
<dbReference type="GO" id="GO:0016787">
    <property type="term" value="F:hydrolase activity"/>
    <property type="evidence" value="ECO:0007669"/>
    <property type="project" value="UniProtKB-KW"/>
</dbReference>
<dbReference type="Gene3D" id="3.20.20.520">
    <property type="entry name" value="Glycosyl hydrolase family 115"/>
    <property type="match status" value="1"/>
</dbReference>
<dbReference type="Proteomes" id="UP000012174">
    <property type="component" value="Unassembled WGS sequence"/>
</dbReference>
<dbReference type="PANTHER" id="PTHR37842:SF2">
    <property type="entry name" value="GYLCOSYL HYDROLASE 115 C-TERMINAL DOMAIN-CONTAINING PROTEIN"/>
    <property type="match status" value="1"/>
</dbReference>
<dbReference type="OMA" id="KWQNTNN"/>
<dbReference type="Pfam" id="PF17829">
    <property type="entry name" value="GH115_C"/>
    <property type="match status" value="1"/>
</dbReference>
<dbReference type="InterPro" id="IPR041437">
    <property type="entry name" value="GH115_C"/>
</dbReference>
<dbReference type="InterPro" id="IPR031924">
    <property type="entry name" value="GH115"/>
</dbReference>
<gene>
    <name evidence="3" type="ORF">UCREL1_8600</name>
</gene>
<evidence type="ECO:0000313" key="3">
    <source>
        <dbReference type="EMBL" id="EMR64440.1"/>
    </source>
</evidence>
<dbReference type="Gene3D" id="1.20.58.2150">
    <property type="match status" value="1"/>
</dbReference>
<dbReference type="EMBL" id="KB707075">
    <property type="protein sequence ID" value="EMR64440.1"/>
    <property type="molecule type" value="Genomic_DNA"/>
</dbReference>
<dbReference type="Pfam" id="PF15979">
    <property type="entry name" value="Glyco_hydro_115"/>
    <property type="match status" value="1"/>
</dbReference>
<dbReference type="KEGG" id="ela:UCREL1_8600"/>
<dbReference type="InterPro" id="IPR042301">
    <property type="entry name" value="GH115_sf"/>
</dbReference>
<keyword evidence="4" id="KW-1185">Reference proteome</keyword>